<feature type="region of interest" description="Disordered" evidence="1">
    <location>
        <begin position="119"/>
        <end position="289"/>
    </location>
</feature>
<name>A0A7S2XBW2_9EUKA</name>
<evidence type="ECO:0000256" key="1">
    <source>
        <dbReference type="SAM" id="MobiDB-lite"/>
    </source>
</evidence>
<feature type="compositionally biased region" description="Basic residues" evidence="1">
    <location>
        <begin position="256"/>
        <end position="275"/>
    </location>
</feature>
<reference evidence="2" key="1">
    <citation type="submission" date="2021-01" db="EMBL/GenBank/DDBJ databases">
        <authorList>
            <person name="Corre E."/>
            <person name="Pelletier E."/>
            <person name="Niang G."/>
            <person name="Scheremetjew M."/>
            <person name="Finn R."/>
            <person name="Kale V."/>
            <person name="Holt S."/>
            <person name="Cochrane G."/>
            <person name="Meng A."/>
            <person name="Brown T."/>
            <person name="Cohen L."/>
        </authorList>
    </citation>
    <scope>NUCLEOTIDE SEQUENCE</scope>
    <source>
        <strain evidence="2">CCMP622</strain>
    </source>
</reference>
<feature type="compositionally biased region" description="Polar residues" evidence="1">
    <location>
        <begin position="123"/>
        <end position="137"/>
    </location>
</feature>
<feature type="compositionally biased region" description="Basic and acidic residues" evidence="1">
    <location>
        <begin position="179"/>
        <end position="189"/>
    </location>
</feature>
<organism evidence="2">
    <name type="scientific">Lotharella oceanica</name>
    <dbReference type="NCBI Taxonomy" id="641309"/>
    <lineage>
        <taxon>Eukaryota</taxon>
        <taxon>Sar</taxon>
        <taxon>Rhizaria</taxon>
        <taxon>Cercozoa</taxon>
        <taxon>Chlorarachniophyceae</taxon>
        <taxon>Lotharella</taxon>
    </lineage>
</organism>
<gene>
    <name evidence="2" type="ORF">LSP00402_LOCUS11822</name>
</gene>
<feature type="compositionally biased region" description="Basic residues" evidence="1">
    <location>
        <begin position="204"/>
        <end position="223"/>
    </location>
</feature>
<sequence length="460" mass="51452">MQHNEEMRSRANGTWIEPEANLLVNKYAVLWRLPSPKPSGSASKESLSPNRIATRAALGITVPEPNFLSGPGLRSSPMSPHCGDSGAGFMLCSKDSMTRANGIRFPFGSNEDDYDPKVALLSGDSSKPADNSITSFNPFDLGDFSVPGVTLSVGGSTEENQSGEEQEQPDGILPGDGQQHADEAGKKEVQPVFDDPQVGSGASKHSRPLRPQRQKKSKNRLRPYKSSTNAAVSKAKATKKEVKSNDDPQVGSGASKHSRPLRPQRQKKSKNRLRPYKSSTNAAVSKAKATRKEVKSKDCCPAERVPCQVHRNCWIYQIFLDNPGIVRCNVRECRSHLCMPNRECPNNRQRICCLQNAHSFLSQLYCENKDDKATKREKNIRRQEFCDTHKVDDKDLFKIWDTIKTRWKRRGKVKCPLCKTMLANDTHTINRHKRVKHALRIWASVRPKLAGWNGMVSRRG</sequence>
<accession>A0A7S2XBW2</accession>
<proteinExistence type="predicted"/>
<dbReference type="AlphaFoldDB" id="A0A7S2XBW2"/>
<protein>
    <submittedName>
        <fullName evidence="2">Uncharacterized protein</fullName>
    </submittedName>
</protein>
<dbReference type="EMBL" id="HBHP01019047">
    <property type="protein sequence ID" value="CAD9767657.1"/>
    <property type="molecule type" value="Transcribed_RNA"/>
</dbReference>
<evidence type="ECO:0000313" key="2">
    <source>
        <dbReference type="EMBL" id="CAD9767657.1"/>
    </source>
</evidence>